<proteinExistence type="predicted"/>
<dbReference type="Proteomes" id="UP000814140">
    <property type="component" value="Unassembled WGS sequence"/>
</dbReference>
<protein>
    <submittedName>
        <fullName evidence="1">Uncharacterized protein</fullName>
    </submittedName>
</protein>
<reference evidence="1" key="2">
    <citation type="journal article" date="2022" name="New Phytol.">
        <title>Evolutionary transition to the ectomycorrhizal habit in the genomes of a hyperdiverse lineage of mushroom-forming fungi.</title>
        <authorList>
            <person name="Looney B."/>
            <person name="Miyauchi S."/>
            <person name="Morin E."/>
            <person name="Drula E."/>
            <person name="Courty P.E."/>
            <person name="Kohler A."/>
            <person name="Kuo A."/>
            <person name="LaButti K."/>
            <person name="Pangilinan J."/>
            <person name="Lipzen A."/>
            <person name="Riley R."/>
            <person name="Andreopoulos W."/>
            <person name="He G."/>
            <person name="Johnson J."/>
            <person name="Nolan M."/>
            <person name="Tritt A."/>
            <person name="Barry K.W."/>
            <person name="Grigoriev I.V."/>
            <person name="Nagy L.G."/>
            <person name="Hibbett D."/>
            <person name="Henrissat B."/>
            <person name="Matheny P.B."/>
            <person name="Labbe J."/>
            <person name="Martin F.M."/>
        </authorList>
    </citation>
    <scope>NUCLEOTIDE SEQUENCE</scope>
    <source>
        <strain evidence="1">HHB10654</strain>
    </source>
</reference>
<organism evidence="1 2">
    <name type="scientific">Artomyces pyxidatus</name>
    <dbReference type="NCBI Taxonomy" id="48021"/>
    <lineage>
        <taxon>Eukaryota</taxon>
        <taxon>Fungi</taxon>
        <taxon>Dikarya</taxon>
        <taxon>Basidiomycota</taxon>
        <taxon>Agaricomycotina</taxon>
        <taxon>Agaricomycetes</taxon>
        <taxon>Russulales</taxon>
        <taxon>Auriscalpiaceae</taxon>
        <taxon>Artomyces</taxon>
    </lineage>
</organism>
<accession>A0ACB8TED9</accession>
<reference evidence="1" key="1">
    <citation type="submission" date="2021-03" db="EMBL/GenBank/DDBJ databases">
        <authorList>
            <consortium name="DOE Joint Genome Institute"/>
            <person name="Ahrendt S."/>
            <person name="Looney B.P."/>
            <person name="Miyauchi S."/>
            <person name="Morin E."/>
            <person name="Drula E."/>
            <person name="Courty P.E."/>
            <person name="Chicoki N."/>
            <person name="Fauchery L."/>
            <person name="Kohler A."/>
            <person name="Kuo A."/>
            <person name="Labutti K."/>
            <person name="Pangilinan J."/>
            <person name="Lipzen A."/>
            <person name="Riley R."/>
            <person name="Andreopoulos W."/>
            <person name="He G."/>
            <person name="Johnson J."/>
            <person name="Barry K.W."/>
            <person name="Grigoriev I.V."/>
            <person name="Nagy L."/>
            <person name="Hibbett D."/>
            <person name="Henrissat B."/>
            <person name="Matheny P.B."/>
            <person name="Labbe J."/>
            <person name="Martin F."/>
        </authorList>
    </citation>
    <scope>NUCLEOTIDE SEQUENCE</scope>
    <source>
        <strain evidence="1">HHB10654</strain>
    </source>
</reference>
<comment type="caution">
    <text evidence="1">The sequence shown here is derived from an EMBL/GenBank/DDBJ whole genome shotgun (WGS) entry which is preliminary data.</text>
</comment>
<keyword evidence="2" id="KW-1185">Reference proteome</keyword>
<evidence type="ECO:0000313" key="2">
    <source>
        <dbReference type="Proteomes" id="UP000814140"/>
    </source>
</evidence>
<dbReference type="EMBL" id="MU277192">
    <property type="protein sequence ID" value="KAI0066745.1"/>
    <property type="molecule type" value="Genomic_DNA"/>
</dbReference>
<name>A0ACB8TED9_9AGAM</name>
<sequence>MYGAFVGPMPVRQFLDDFLPVAPSPRPAGNIKFRSSSKTFEKHFVDAVNTSPFCPSLHFVNTKNKGDTNYRNIRKPDISACTRSLDAEACDRVEWPDLELHLEVKTEKEDPFVDPSQGSDNRSCEFEHDSGVADKARGQIISYAQAQQSSQFRIFTFSVCLIGTNMARLIRWDRTGAVVSERFHWRGRSTTLVEFLWRFEHLSPEERGHDTNVTEASDDEVGLALPVLEASNHWPDGVPLPLHKILIHDDETGRDHEFITPSAVSASTALTGRASAGYIAYDLATGACVYLKDTWRIDMDGMEKEGSIYRRLHLHNVPHIAHLVCAGDVGAQKTRTQDYVDAPWACWTQGIIPHRHYRLALDTIGRALETFNSTHQLCKAMCDVLEAHWIAFSEAKVLHRDISIGNVLLTMEGDKGLLIDWDLCKIVENEQAPRQEWRTGTWQFLSAALLANPTDKRHELCDDLESALWVVTYILCKFRPSLFSKLSKHLFHIFDEAETTDGVTVGGEGKTFFLKNEYLKASQMRLSYPAPCAELIEDLRNLFRPMYYDADDNKADEVAATQTLLRTSLKVLEIFRTRLAEDGWPIDDGSVEVVLQPYSPTSGKRPRDATAVAGRTSSAKRRKSAAVPQRPGKRMPPHSERQ</sequence>
<gene>
    <name evidence="1" type="ORF">BV25DRAFT_1849414</name>
</gene>
<evidence type="ECO:0000313" key="1">
    <source>
        <dbReference type="EMBL" id="KAI0066745.1"/>
    </source>
</evidence>